<evidence type="ECO:0000256" key="1">
    <source>
        <dbReference type="SAM" id="MobiDB-lite"/>
    </source>
</evidence>
<evidence type="ECO:0000313" key="3">
    <source>
        <dbReference type="Proteomes" id="UP000287033"/>
    </source>
</evidence>
<proteinExistence type="predicted"/>
<accession>A0A401TB33</accession>
<reference evidence="2 3" key="1">
    <citation type="journal article" date="2018" name="Nat. Ecol. Evol.">
        <title>Shark genomes provide insights into elasmobranch evolution and the origin of vertebrates.</title>
        <authorList>
            <person name="Hara Y"/>
            <person name="Yamaguchi K"/>
            <person name="Onimaru K"/>
            <person name="Kadota M"/>
            <person name="Koyanagi M"/>
            <person name="Keeley SD"/>
            <person name="Tatsumi K"/>
            <person name="Tanaka K"/>
            <person name="Motone F"/>
            <person name="Kageyama Y"/>
            <person name="Nozu R"/>
            <person name="Adachi N"/>
            <person name="Nishimura O"/>
            <person name="Nakagawa R"/>
            <person name="Tanegashima C"/>
            <person name="Kiyatake I"/>
            <person name="Matsumoto R"/>
            <person name="Murakumo K"/>
            <person name="Nishida K"/>
            <person name="Terakita A"/>
            <person name="Kuratani S"/>
            <person name="Sato K"/>
            <person name="Hyodo S Kuraku.S."/>
        </authorList>
    </citation>
    <scope>NUCLEOTIDE SEQUENCE [LARGE SCALE GENOMIC DNA]</scope>
</reference>
<protein>
    <submittedName>
        <fullName evidence="2">Uncharacterized protein</fullName>
    </submittedName>
</protein>
<dbReference type="Proteomes" id="UP000287033">
    <property type="component" value="Unassembled WGS sequence"/>
</dbReference>
<dbReference type="AlphaFoldDB" id="A0A401TB33"/>
<sequence>MAEILEKILNNLLEPDTALIQQVTRQRLRQRRVGRRLLHPTVSGRASRGRPAPRPFKTAARGLPGQPPITAL</sequence>
<name>A0A401TB33_CHIPU</name>
<feature type="region of interest" description="Disordered" evidence="1">
    <location>
        <begin position="32"/>
        <end position="72"/>
    </location>
</feature>
<gene>
    <name evidence="2" type="ORF">chiPu_0023729</name>
</gene>
<comment type="caution">
    <text evidence="2">The sequence shown here is derived from an EMBL/GenBank/DDBJ whole genome shotgun (WGS) entry which is preliminary data.</text>
</comment>
<keyword evidence="3" id="KW-1185">Reference proteome</keyword>
<dbReference type="EMBL" id="BEZZ01025953">
    <property type="protein sequence ID" value="GCC39868.1"/>
    <property type="molecule type" value="Genomic_DNA"/>
</dbReference>
<evidence type="ECO:0000313" key="2">
    <source>
        <dbReference type="EMBL" id="GCC39868.1"/>
    </source>
</evidence>
<organism evidence="2 3">
    <name type="scientific">Chiloscyllium punctatum</name>
    <name type="common">Brownbanded bambooshark</name>
    <name type="synonym">Hemiscyllium punctatum</name>
    <dbReference type="NCBI Taxonomy" id="137246"/>
    <lineage>
        <taxon>Eukaryota</taxon>
        <taxon>Metazoa</taxon>
        <taxon>Chordata</taxon>
        <taxon>Craniata</taxon>
        <taxon>Vertebrata</taxon>
        <taxon>Chondrichthyes</taxon>
        <taxon>Elasmobranchii</taxon>
        <taxon>Galeomorphii</taxon>
        <taxon>Galeoidea</taxon>
        <taxon>Orectolobiformes</taxon>
        <taxon>Hemiscylliidae</taxon>
        <taxon>Chiloscyllium</taxon>
    </lineage>
</organism>